<name>G0VLN8_MEGEL</name>
<keyword evidence="3" id="KW-1185">Reference proteome</keyword>
<dbReference type="HOGENOM" id="CLU_1592618_0_0_9"/>
<evidence type="ECO:0000313" key="3">
    <source>
        <dbReference type="Proteomes" id="UP000010111"/>
    </source>
</evidence>
<evidence type="ECO:0000313" key="2">
    <source>
        <dbReference type="EMBL" id="CCC74236.1"/>
    </source>
</evidence>
<accession>G0VLN8</accession>
<gene>
    <name evidence="2" type="ORF">MELS_2018</name>
</gene>
<feature type="signal peptide" evidence="1">
    <location>
        <begin position="1"/>
        <end position="21"/>
    </location>
</feature>
<dbReference type="EMBL" id="HE576794">
    <property type="protein sequence ID" value="CCC74236.1"/>
    <property type="molecule type" value="Genomic_DNA"/>
</dbReference>
<dbReference type="RefSeq" id="WP_014016957.1">
    <property type="nucleotide sequence ID" value="NC_015873.1"/>
</dbReference>
<evidence type="ECO:0000256" key="1">
    <source>
        <dbReference type="SAM" id="SignalP"/>
    </source>
</evidence>
<dbReference type="Proteomes" id="UP000010111">
    <property type="component" value="Chromosome"/>
</dbReference>
<dbReference type="AlphaFoldDB" id="G0VLN8"/>
<organism evidence="2 3">
    <name type="scientific">Megasphaera elsdenii DSM 20460</name>
    <dbReference type="NCBI Taxonomy" id="1064535"/>
    <lineage>
        <taxon>Bacteria</taxon>
        <taxon>Bacillati</taxon>
        <taxon>Bacillota</taxon>
        <taxon>Negativicutes</taxon>
        <taxon>Veillonellales</taxon>
        <taxon>Veillonellaceae</taxon>
        <taxon>Megasphaera</taxon>
    </lineage>
</organism>
<proteinExistence type="predicted"/>
<feature type="chain" id="PRO_5003411190" evidence="1">
    <location>
        <begin position="22"/>
        <end position="167"/>
    </location>
</feature>
<keyword evidence="1" id="KW-0732">Signal</keyword>
<dbReference type="GeneID" id="97492431"/>
<dbReference type="KEGG" id="med:MELS_2018"/>
<sequence length="167" mass="19538">MKKILVLISMLFILVSANAYASWEYMGNDSSGNQEYILPESSQVIKFTPKQFEWTVQVKEIYSREGKSDLISNYALKGVKIKGIELADYEIKTYHFKAWKDQVGFRVDNSYGYNNNGYQVCTFKGWYSFEPFESRSLVGLFSYRALNYLETLNNIDYFKILIENNKK</sequence>
<reference evidence="2 3" key="1">
    <citation type="journal article" date="2011" name="J. Bacteriol.">
        <title>Genome Sequence of the Ruminal Bacterium Megasphaera elsdenii.</title>
        <authorList>
            <person name="Marx H."/>
            <person name="Graf A.B."/>
            <person name="Tatto N."/>
            <person name="Thallinger G.G."/>
            <person name="Mattanovich D."/>
            <person name="Sauer M."/>
        </authorList>
    </citation>
    <scope>NUCLEOTIDE SEQUENCE [LARGE SCALE GENOMIC DNA]</scope>
    <source>
        <strain evidence="2 3">DSM 20460</strain>
    </source>
</reference>
<dbReference type="STRING" id="1064535.MELS_2018"/>
<protein>
    <submittedName>
        <fullName evidence="2">Uncharacterized protein</fullName>
    </submittedName>
</protein>